<dbReference type="Proteomes" id="UP000274920">
    <property type="component" value="Unassembled WGS sequence"/>
</dbReference>
<evidence type="ECO:0000313" key="3">
    <source>
        <dbReference type="EMBL" id="RRK30785.1"/>
    </source>
</evidence>
<dbReference type="InterPro" id="IPR055170">
    <property type="entry name" value="GFO_IDH_MocA-like_dom"/>
</dbReference>
<dbReference type="SUPFAM" id="SSF55347">
    <property type="entry name" value="Glyceraldehyde-3-phosphate dehydrogenase-like, C-terminal domain"/>
    <property type="match status" value="1"/>
</dbReference>
<dbReference type="InterPro" id="IPR000683">
    <property type="entry name" value="Gfo/Idh/MocA-like_OxRdtase_N"/>
</dbReference>
<dbReference type="Pfam" id="PF22725">
    <property type="entry name" value="GFO_IDH_MocA_C3"/>
    <property type="match status" value="1"/>
</dbReference>
<comment type="caution">
    <text evidence="3">The sequence shown here is derived from an EMBL/GenBank/DDBJ whole genome shotgun (WGS) entry which is preliminary data.</text>
</comment>
<evidence type="ECO:0000259" key="2">
    <source>
        <dbReference type="Pfam" id="PF22725"/>
    </source>
</evidence>
<dbReference type="PANTHER" id="PTHR43054">
    <property type="match status" value="1"/>
</dbReference>
<feature type="domain" description="Gfo/Idh/MocA-like oxidoreductase N-terminal" evidence="1">
    <location>
        <begin position="5"/>
        <end position="117"/>
    </location>
</feature>
<accession>A0A426DDL1</accession>
<protein>
    <submittedName>
        <fullName evidence="3">Gfo/Idh/MocA family oxidoreductase</fullName>
    </submittedName>
</protein>
<organism evidence="3 4">
    <name type="scientific">Schaedlerella arabinosiphila</name>
    <dbReference type="NCBI Taxonomy" id="2044587"/>
    <lineage>
        <taxon>Bacteria</taxon>
        <taxon>Bacillati</taxon>
        <taxon>Bacillota</taxon>
        <taxon>Clostridia</taxon>
        <taxon>Lachnospirales</taxon>
        <taxon>Lachnospiraceae</taxon>
        <taxon>Schaedlerella</taxon>
    </lineage>
</organism>
<dbReference type="InterPro" id="IPR036291">
    <property type="entry name" value="NAD(P)-bd_dom_sf"/>
</dbReference>
<dbReference type="RefSeq" id="WP_125126576.1">
    <property type="nucleotide sequence ID" value="NZ_RHJS01000002.1"/>
</dbReference>
<dbReference type="Gene3D" id="3.30.360.10">
    <property type="entry name" value="Dihydrodipicolinate Reductase, domain 2"/>
    <property type="match status" value="1"/>
</dbReference>
<dbReference type="GO" id="GO:0000166">
    <property type="term" value="F:nucleotide binding"/>
    <property type="evidence" value="ECO:0007669"/>
    <property type="project" value="InterPro"/>
</dbReference>
<dbReference type="AlphaFoldDB" id="A0A426DDL1"/>
<gene>
    <name evidence="3" type="ORF">EBB54_04870</name>
</gene>
<feature type="domain" description="GFO/IDH/MocA-like oxidoreductase" evidence="2">
    <location>
        <begin position="141"/>
        <end position="249"/>
    </location>
</feature>
<dbReference type="SUPFAM" id="SSF51735">
    <property type="entry name" value="NAD(P)-binding Rossmann-fold domains"/>
    <property type="match status" value="1"/>
</dbReference>
<proteinExistence type="predicted"/>
<dbReference type="PANTHER" id="PTHR43054:SF1">
    <property type="entry name" value="SCYLLO-INOSITOL 2-DEHYDROGENASE (NADP(+)) IOLU"/>
    <property type="match status" value="1"/>
</dbReference>
<dbReference type="Pfam" id="PF01408">
    <property type="entry name" value="GFO_IDH_MocA"/>
    <property type="match status" value="1"/>
</dbReference>
<sequence>MKELRLGTIGSGSIVHTILDNVKIVDGIRLTAVYSRTEEKGSQLAAEYGAERVYTDLDAFLGDEEMNTVYIASPNLLHYEQTKKALLAGKHVICEKPFCTKAGQARELTALAKEKQLFLADAVPTAFLPNLEALKKELPKVGRVKLVLGNYSQYSSRYDQVLKGEVPNVFNPQYAGGCLMDINFYNVYLSTALFGKPKSFVYYPNRWGELVDTSGVLVMQYDGFVGSLAGAKDTWGVNYFQIEGEKGHIYIKDGSNGIAEVRVVTKDSEETINLQENPEWRFYEVQKLTEYMLAGDYEAVYGRLDVMIDVVEILEDARKKAGILFPGE</sequence>
<dbReference type="Gene3D" id="3.40.50.720">
    <property type="entry name" value="NAD(P)-binding Rossmann-like Domain"/>
    <property type="match status" value="1"/>
</dbReference>
<evidence type="ECO:0000313" key="4">
    <source>
        <dbReference type="Proteomes" id="UP000274920"/>
    </source>
</evidence>
<evidence type="ECO:0000259" key="1">
    <source>
        <dbReference type="Pfam" id="PF01408"/>
    </source>
</evidence>
<keyword evidence="4" id="KW-1185">Reference proteome</keyword>
<dbReference type="EMBL" id="RHJS01000002">
    <property type="protein sequence ID" value="RRK30785.1"/>
    <property type="molecule type" value="Genomic_DNA"/>
</dbReference>
<reference evidence="3" key="1">
    <citation type="submission" date="2018-10" db="EMBL/GenBank/DDBJ databases">
        <title>Schaedlerella arabinophila gen. nov. sp. nov., isolated from the mouse intestinal tract and comparative analysis with the genome of the closely related altered Schaedler flora strain ASF502.</title>
        <authorList>
            <person name="Miyake S."/>
            <person name="Soh M."/>
            <person name="Seedorf H."/>
        </authorList>
    </citation>
    <scope>NUCLEOTIDE SEQUENCE [LARGE SCALE GENOMIC DNA]</scope>
    <source>
        <strain evidence="3">DSM 106076</strain>
    </source>
</reference>
<name>A0A426DDL1_9FIRM</name>